<protein>
    <submittedName>
        <fullName evidence="2">Uncharacterized protein</fullName>
    </submittedName>
</protein>
<keyword evidence="3" id="KW-1185">Reference proteome</keyword>
<feature type="transmembrane region" description="Helical" evidence="1">
    <location>
        <begin position="38"/>
        <end position="55"/>
    </location>
</feature>
<keyword evidence="1" id="KW-0472">Membrane</keyword>
<keyword evidence="1" id="KW-1133">Transmembrane helix</keyword>
<comment type="caution">
    <text evidence="2">The sequence shown here is derived from an EMBL/GenBank/DDBJ whole genome shotgun (WGS) entry which is preliminary data.</text>
</comment>
<sequence length="61" mass="6238">MGATDQTAPMPRLVLLDGKNLRGHAGIQGDRLPSKDDAGAMLIFGAVVFASSAAGRSPTTQ</sequence>
<name>A0ABP6ZEJ4_9ACTN</name>
<gene>
    <name evidence="2" type="ORF">GCM10022419_108690</name>
</gene>
<accession>A0ABP6ZEJ4</accession>
<evidence type="ECO:0000313" key="2">
    <source>
        <dbReference type="EMBL" id="GAA3606093.1"/>
    </source>
</evidence>
<dbReference type="Proteomes" id="UP001500630">
    <property type="component" value="Unassembled WGS sequence"/>
</dbReference>
<reference evidence="3" key="1">
    <citation type="journal article" date="2019" name="Int. J. Syst. Evol. Microbiol.">
        <title>The Global Catalogue of Microorganisms (GCM) 10K type strain sequencing project: providing services to taxonomists for standard genome sequencing and annotation.</title>
        <authorList>
            <consortium name="The Broad Institute Genomics Platform"/>
            <consortium name="The Broad Institute Genome Sequencing Center for Infectious Disease"/>
            <person name="Wu L."/>
            <person name="Ma J."/>
        </authorList>
    </citation>
    <scope>NUCLEOTIDE SEQUENCE [LARGE SCALE GENOMIC DNA]</scope>
    <source>
        <strain evidence="3">JCM 17326</strain>
    </source>
</reference>
<evidence type="ECO:0000313" key="3">
    <source>
        <dbReference type="Proteomes" id="UP001500630"/>
    </source>
</evidence>
<organism evidence="2 3">
    <name type="scientific">Nonomuraea rosea</name>
    <dbReference type="NCBI Taxonomy" id="638574"/>
    <lineage>
        <taxon>Bacteria</taxon>
        <taxon>Bacillati</taxon>
        <taxon>Actinomycetota</taxon>
        <taxon>Actinomycetes</taxon>
        <taxon>Streptosporangiales</taxon>
        <taxon>Streptosporangiaceae</taxon>
        <taxon>Nonomuraea</taxon>
    </lineage>
</organism>
<proteinExistence type="predicted"/>
<keyword evidence="1" id="KW-0812">Transmembrane</keyword>
<dbReference type="EMBL" id="BAABDQ010000041">
    <property type="protein sequence ID" value="GAA3606093.1"/>
    <property type="molecule type" value="Genomic_DNA"/>
</dbReference>
<evidence type="ECO:0000256" key="1">
    <source>
        <dbReference type="SAM" id="Phobius"/>
    </source>
</evidence>